<sequence>MHAIDPHFQTELRYRHEHLHADFTRPLWWRRRAARRGAPRHS</sequence>
<keyword evidence="2" id="KW-1185">Reference proteome</keyword>
<dbReference type="RefSeq" id="WP_277602259.1">
    <property type="nucleotide sequence ID" value="NZ_CP033325.1"/>
</dbReference>
<accession>A0ABV9DBG9</accession>
<name>A0ABV9DBG9_9MICO</name>
<proteinExistence type="predicted"/>
<dbReference type="Proteomes" id="UP001595955">
    <property type="component" value="Unassembled WGS sequence"/>
</dbReference>
<evidence type="ECO:0000313" key="2">
    <source>
        <dbReference type="Proteomes" id="UP001595955"/>
    </source>
</evidence>
<protein>
    <submittedName>
        <fullName evidence="1">Uncharacterized protein</fullName>
    </submittedName>
</protein>
<comment type="caution">
    <text evidence="1">The sequence shown here is derived from an EMBL/GenBank/DDBJ whole genome shotgun (WGS) entry which is preliminary data.</text>
</comment>
<reference evidence="2" key="1">
    <citation type="journal article" date="2019" name="Int. J. Syst. Evol. Microbiol.">
        <title>The Global Catalogue of Microorganisms (GCM) 10K type strain sequencing project: providing services to taxonomists for standard genome sequencing and annotation.</title>
        <authorList>
            <consortium name="The Broad Institute Genomics Platform"/>
            <consortium name="The Broad Institute Genome Sequencing Center for Infectious Disease"/>
            <person name="Wu L."/>
            <person name="Ma J."/>
        </authorList>
    </citation>
    <scope>NUCLEOTIDE SEQUENCE [LARGE SCALE GENOMIC DNA]</scope>
    <source>
        <strain evidence="2">JCM 3369</strain>
    </source>
</reference>
<organism evidence="1 2">
    <name type="scientific">Georgenia faecalis</name>
    <dbReference type="NCBI Taxonomy" id="2483799"/>
    <lineage>
        <taxon>Bacteria</taxon>
        <taxon>Bacillati</taxon>
        <taxon>Actinomycetota</taxon>
        <taxon>Actinomycetes</taxon>
        <taxon>Micrococcales</taxon>
        <taxon>Bogoriellaceae</taxon>
        <taxon>Georgenia</taxon>
    </lineage>
</organism>
<dbReference type="EMBL" id="JBHSGF010000008">
    <property type="protein sequence ID" value="MFC4556057.1"/>
    <property type="molecule type" value="Genomic_DNA"/>
</dbReference>
<evidence type="ECO:0000313" key="1">
    <source>
        <dbReference type="EMBL" id="MFC4556057.1"/>
    </source>
</evidence>
<gene>
    <name evidence="1" type="ORF">ACFO3F_12425</name>
</gene>